<protein>
    <submittedName>
        <fullName evidence="2">Uncharacterized protein</fullName>
    </submittedName>
</protein>
<evidence type="ECO:0000313" key="3">
    <source>
        <dbReference type="Proteomes" id="UP000541610"/>
    </source>
</evidence>
<feature type="transmembrane region" description="Helical" evidence="1">
    <location>
        <begin position="33"/>
        <end position="54"/>
    </location>
</feature>
<proteinExistence type="predicted"/>
<evidence type="ECO:0000313" key="2">
    <source>
        <dbReference type="EMBL" id="KAF4678430.1"/>
    </source>
</evidence>
<organism evidence="2 3">
    <name type="scientific">Perkinsus olseni</name>
    <name type="common">Perkinsus atlanticus</name>
    <dbReference type="NCBI Taxonomy" id="32597"/>
    <lineage>
        <taxon>Eukaryota</taxon>
        <taxon>Sar</taxon>
        <taxon>Alveolata</taxon>
        <taxon>Perkinsozoa</taxon>
        <taxon>Perkinsea</taxon>
        <taxon>Perkinsida</taxon>
        <taxon>Perkinsidae</taxon>
        <taxon>Perkinsus</taxon>
    </lineage>
</organism>
<accession>A0A7J6N4P3</accession>
<comment type="caution">
    <text evidence="2">The sequence shown here is derived from an EMBL/GenBank/DDBJ whole genome shotgun (WGS) entry which is preliminary data.</text>
</comment>
<reference evidence="2 3" key="1">
    <citation type="submission" date="2020-04" db="EMBL/GenBank/DDBJ databases">
        <title>Perkinsus olseni comparative genomics.</title>
        <authorList>
            <person name="Bogema D.R."/>
        </authorList>
    </citation>
    <scope>NUCLEOTIDE SEQUENCE [LARGE SCALE GENOMIC DNA]</scope>
    <source>
        <strain evidence="2">00978-12</strain>
    </source>
</reference>
<keyword evidence="1" id="KW-1133">Transmembrane helix</keyword>
<dbReference type="Proteomes" id="UP000541610">
    <property type="component" value="Unassembled WGS sequence"/>
</dbReference>
<feature type="non-terminal residue" evidence="2">
    <location>
        <position position="376"/>
    </location>
</feature>
<name>A0A7J6N4P3_PEROL</name>
<feature type="transmembrane region" description="Helical" evidence="1">
    <location>
        <begin position="61"/>
        <end position="84"/>
    </location>
</feature>
<dbReference type="AlphaFoldDB" id="A0A7J6N4P3"/>
<dbReference type="EMBL" id="JABANP010000901">
    <property type="protein sequence ID" value="KAF4678430.1"/>
    <property type="molecule type" value="Genomic_DNA"/>
</dbReference>
<keyword evidence="1" id="KW-0812">Transmembrane</keyword>
<gene>
    <name evidence="2" type="ORF">FOZ60_016750</name>
</gene>
<sequence length="376" mass="39405">MTAPTAVCCRSMPLAVPPFVGASFKVVAATVKMVAMVVPAVEVVVVVVVVRVLLGKAALPAIIAVVAVVVVVLAIPVVVAAGGGGGGGGGVVEMEALAVMAVMAAADSSGPSIAAAGRLQLRTRLMTLPLEPYVPVLVYLNKLLSMLELAEKALSSGPAVCSKLLRRLCGKLCWSGQVVPFVHSLLGPLWKAVSAAEGSTGFHLSRGRRLSWLSTPPRGALGGFLSIDGSIEYYFHDTISQHDVEKFGAAVGDHRYQGLWEALALLVGVRLWRKRLPLSVSLLCRSDSRTAIGAALKLRSSSPSVNAIMAEIAWECACDMRVLSMSYSHISGCANGIADRLSRMAAPLSSGGIPVELRGASRTVCPPRDEKFWMIA</sequence>
<keyword evidence="1" id="KW-0472">Membrane</keyword>
<evidence type="ECO:0000256" key="1">
    <source>
        <dbReference type="SAM" id="Phobius"/>
    </source>
</evidence>